<dbReference type="InterPro" id="IPR000152">
    <property type="entry name" value="EGF-type_Asp/Asn_hydroxyl_site"/>
</dbReference>
<dbReference type="PROSITE" id="PS00010">
    <property type="entry name" value="ASX_HYDROXYL"/>
    <property type="match status" value="4"/>
</dbReference>
<feature type="domain" description="EGF-like" evidence="6">
    <location>
        <begin position="211"/>
        <end position="249"/>
    </location>
</feature>
<dbReference type="EMBL" id="BTSY01000004">
    <property type="protein sequence ID" value="GMT21532.1"/>
    <property type="molecule type" value="Genomic_DNA"/>
</dbReference>
<dbReference type="Proteomes" id="UP001432322">
    <property type="component" value="Unassembled WGS sequence"/>
</dbReference>
<dbReference type="Gene3D" id="2.90.20.10">
    <property type="entry name" value="Plasmodium vivax P25 domain"/>
    <property type="match status" value="1"/>
</dbReference>
<feature type="domain" description="EGF-like" evidence="6">
    <location>
        <begin position="22"/>
        <end position="59"/>
    </location>
</feature>
<name>A0AAV5VPB8_9BILA</name>
<keyword evidence="8" id="KW-1185">Reference proteome</keyword>
<accession>A0AAV5VPB8</accession>
<proteinExistence type="predicted"/>
<dbReference type="SMART" id="SM00181">
    <property type="entry name" value="EGF"/>
    <property type="match status" value="9"/>
</dbReference>
<dbReference type="SUPFAM" id="SSF57184">
    <property type="entry name" value="Growth factor receptor domain"/>
    <property type="match status" value="1"/>
</dbReference>
<dbReference type="GO" id="GO:0005509">
    <property type="term" value="F:calcium ion binding"/>
    <property type="evidence" value="ECO:0007669"/>
    <property type="project" value="InterPro"/>
</dbReference>
<protein>
    <recommendedName>
        <fullName evidence="6">EGF-like domain-containing protein</fullName>
    </recommendedName>
</protein>
<dbReference type="AlphaFoldDB" id="A0AAV5VPB8"/>
<evidence type="ECO:0000256" key="5">
    <source>
        <dbReference type="PROSITE-ProRule" id="PRU00076"/>
    </source>
</evidence>
<feature type="domain" description="EGF-like" evidence="6">
    <location>
        <begin position="315"/>
        <end position="355"/>
    </location>
</feature>
<dbReference type="Gene3D" id="2.10.25.10">
    <property type="entry name" value="Laminin"/>
    <property type="match status" value="6"/>
</dbReference>
<keyword evidence="1 5" id="KW-0245">EGF-like domain</keyword>
<dbReference type="InterPro" id="IPR009030">
    <property type="entry name" value="Growth_fac_rcpt_cys_sf"/>
</dbReference>
<dbReference type="FunFam" id="2.10.25.10:FF:000038">
    <property type="entry name" value="Fibrillin 2"/>
    <property type="match status" value="3"/>
</dbReference>
<comment type="caution">
    <text evidence="5">Lacks conserved residue(s) required for the propagation of feature annotation.</text>
</comment>
<evidence type="ECO:0000256" key="2">
    <source>
        <dbReference type="ARBA" id="ARBA00022729"/>
    </source>
</evidence>
<gene>
    <name evidence="7" type="ORF">PFISCL1PPCAC_12829</name>
</gene>
<dbReference type="SMART" id="SM00179">
    <property type="entry name" value="EGF_CA"/>
    <property type="match status" value="8"/>
</dbReference>
<feature type="non-terminal residue" evidence="7">
    <location>
        <position position="498"/>
    </location>
</feature>
<dbReference type="PROSITE" id="PS01187">
    <property type="entry name" value="EGF_CA"/>
    <property type="match status" value="3"/>
</dbReference>
<evidence type="ECO:0000259" key="6">
    <source>
        <dbReference type="PROSITE" id="PS50026"/>
    </source>
</evidence>
<keyword evidence="4 5" id="KW-1015">Disulfide bond</keyword>
<feature type="non-terminal residue" evidence="7">
    <location>
        <position position="1"/>
    </location>
</feature>
<dbReference type="PROSITE" id="PS50026">
    <property type="entry name" value="EGF_3"/>
    <property type="match status" value="4"/>
</dbReference>
<evidence type="ECO:0000313" key="8">
    <source>
        <dbReference type="Proteomes" id="UP001432322"/>
    </source>
</evidence>
<dbReference type="InterPro" id="IPR018097">
    <property type="entry name" value="EGF_Ca-bd_CS"/>
</dbReference>
<keyword evidence="2" id="KW-0732">Signal</keyword>
<dbReference type="InterPro" id="IPR049883">
    <property type="entry name" value="NOTCH1_EGF-like"/>
</dbReference>
<evidence type="ECO:0000313" key="7">
    <source>
        <dbReference type="EMBL" id="GMT21532.1"/>
    </source>
</evidence>
<sequence>QGGFDCICLPGYRRNQLGFCDDIVECTSTVKPHKCHNNSHCIDLPGTYKCACDEGYEPEPDTHDMRPFCRRVDPCKSMTDTRKCGVCKQTDKPPYFTCICLPGSINYNATFCITPSFCDVEKNPTAPEFECPPKSVCKNEQCDCERNFDWIRVPEPITLEGIKARKGCTPESWCNKYSCKPPAKCRDTKPAMGECYCPNGYNADEDLGCVDINECTNSTVKCPAASKCINFIGGYKCECDPGYAQTSSAPDRMTNPKCEAVQYCTLQRDNCTAYANTQCIDKNPFFSCDCKQGFQRNQTKGACTGQQCSQSECVDIDECKTGEHKCHEVAKCTNTKGAYTCKCPPGYYGNGKICTDIDECDEETDKCDRESQSCVNLPGGHNCTCKPGYDWGDVGKCKNIIECDSPKLHNCTEALKLKCIDVPGSFYCACQKGYVMALNKTCLDDNECLFNNSCPTGPGDKCENTIGNFNCTCLKGFRKKPDCAATPKECPCEDILEC</sequence>
<dbReference type="CDD" id="cd00054">
    <property type="entry name" value="EGF_CA"/>
    <property type="match status" value="3"/>
</dbReference>
<feature type="domain" description="EGF-like" evidence="6">
    <location>
        <begin position="444"/>
        <end position="484"/>
    </location>
</feature>
<comment type="caution">
    <text evidence="7">The sequence shown here is derived from an EMBL/GenBank/DDBJ whole genome shotgun (WGS) entry which is preliminary data.</text>
</comment>
<organism evidence="7 8">
    <name type="scientific">Pristionchus fissidentatus</name>
    <dbReference type="NCBI Taxonomy" id="1538716"/>
    <lineage>
        <taxon>Eukaryota</taxon>
        <taxon>Metazoa</taxon>
        <taxon>Ecdysozoa</taxon>
        <taxon>Nematoda</taxon>
        <taxon>Chromadorea</taxon>
        <taxon>Rhabditida</taxon>
        <taxon>Rhabditina</taxon>
        <taxon>Diplogasteromorpha</taxon>
        <taxon>Diplogasteroidea</taxon>
        <taxon>Neodiplogasteridae</taxon>
        <taxon>Pristionchus</taxon>
    </lineage>
</organism>
<dbReference type="PROSITE" id="PS01186">
    <property type="entry name" value="EGF_2"/>
    <property type="match status" value="5"/>
</dbReference>
<evidence type="ECO:0000256" key="1">
    <source>
        <dbReference type="ARBA" id="ARBA00022536"/>
    </source>
</evidence>
<dbReference type="Pfam" id="PF07645">
    <property type="entry name" value="EGF_CA"/>
    <property type="match status" value="6"/>
</dbReference>
<dbReference type="SUPFAM" id="SSF57196">
    <property type="entry name" value="EGF/Laminin"/>
    <property type="match status" value="3"/>
</dbReference>
<evidence type="ECO:0000256" key="4">
    <source>
        <dbReference type="ARBA" id="ARBA00023157"/>
    </source>
</evidence>
<dbReference type="InterPro" id="IPR000742">
    <property type="entry name" value="EGF"/>
</dbReference>
<feature type="disulfide bond" evidence="5">
    <location>
        <begin position="454"/>
        <end position="471"/>
    </location>
</feature>
<evidence type="ECO:0000256" key="3">
    <source>
        <dbReference type="ARBA" id="ARBA00022737"/>
    </source>
</evidence>
<reference evidence="7" key="1">
    <citation type="submission" date="2023-10" db="EMBL/GenBank/DDBJ databases">
        <title>Genome assembly of Pristionchus species.</title>
        <authorList>
            <person name="Yoshida K."/>
            <person name="Sommer R.J."/>
        </authorList>
    </citation>
    <scope>NUCLEOTIDE SEQUENCE</scope>
    <source>
        <strain evidence="7">RS5133</strain>
    </source>
</reference>
<dbReference type="InterPro" id="IPR001881">
    <property type="entry name" value="EGF-like_Ca-bd_dom"/>
</dbReference>
<dbReference type="PANTHER" id="PTHR24039">
    <property type="entry name" value="FIBRILLIN-RELATED"/>
    <property type="match status" value="1"/>
</dbReference>
<keyword evidence="3" id="KW-0677">Repeat</keyword>